<evidence type="ECO:0000256" key="2">
    <source>
        <dbReference type="SAM" id="Coils"/>
    </source>
</evidence>
<dbReference type="AlphaFoldDB" id="A0AA89BRK5"/>
<evidence type="ECO:0000313" key="5">
    <source>
        <dbReference type="Proteomes" id="UP001186944"/>
    </source>
</evidence>
<dbReference type="EMBL" id="VSWD01000013">
    <property type="protein sequence ID" value="KAK3084834.1"/>
    <property type="molecule type" value="Genomic_DNA"/>
</dbReference>
<evidence type="ECO:0000256" key="3">
    <source>
        <dbReference type="SAM" id="Phobius"/>
    </source>
</evidence>
<comment type="caution">
    <text evidence="4">The sequence shown here is derived from an EMBL/GenBank/DDBJ whole genome shotgun (WGS) entry which is preliminary data.</text>
</comment>
<proteinExistence type="inferred from homology"/>
<dbReference type="GO" id="GO:0005576">
    <property type="term" value="C:extracellular region"/>
    <property type="evidence" value="ECO:0007669"/>
    <property type="project" value="InterPro"/>
</dbReference>
<protein>
    <recommendedName>
        <fullName evidence="6">Apolipoprotein L3</fullName>
    </recommendedName>
</protein>
<evidence type="ECO:0000313" key="4">
    <source>
        <dbReference type="EMBL" id="KAK3084834.1"/>
    </source>
</evidence>
<dbReference type="PANTHER" id="PTHR14096:SF28">
    <property type="entry name" value="APOLIPOPROTEIN L, 1-RELATED"/>
    <property type="match status" value="1"/>
</dbReference>
<dbReference type="Proteomes" id="UP001186944">
    <property type="component" value="Unassembled WGS sequence"/>
</dbReference>
<feature type="transmembrane region" description="Helical" evidence="3">
    <location>
        <begin position="89"/>
        <end position="109"/>
    </location>
</feature>
<dbReference type="InterPro" id="IPR008405">
    <property type="entry name" value="ApoL"/>
</dbReference>
<dbReference type="PANTHER" id="PTHR14096">
    <property type="entry name" value="APOLIPOPROTEIN L"/>
    <property type="match status" value="1"/>
</dbReference>
<name>A0AA89BRK5_PINIB</name>
<sequence>MLRYFSQLVRDVKKDAEDAEKEFWEAKKKYAELKNEVDNAAKVVKEIASEIQRQEHVHRVGNIVYSTTSLVSRCIFIASLALAPVTSGLSLAMGVGGSALGAGSAIANITHETVKDKFISEKLDEATKTLKESNRKWEELEKLLDGVVHRLRNVYPLTLKSCFQLKKIVSIAIAIQGICKLHTSSQVLHVLWTGKIKKLQNFLGIRKFRSAALTKVGSKFGVSLLKRSKGMKMVANKVVVPLTLIGAIMDVRDIVNNSKKISLRERSKTAEFLVESTEQMVNGVDEISDIFINDLEWTKKIKCFVYRVFLVILASIFVCRIYMIYGF</sequence>
<reference evidence="4" key="1">
    <citation type="submission" date="2019-08" db="EMBL/GenBank/DDBJ databases">
        <title>The improved chromosome-level genome for the pearl oyster Pinctada fucata martensii using PacBio sequencing and Hi-C.</title>
        <authorList>
            <person name="Zheng Z."/>
        </authorList>
    </citation>
    <scope>NUCLEOTIDE SEQUENCE</scope>
    <source>
        <strain evidence="4">ZZ-2019</strain>
        <tissue evidence="4">Adductor muscle</tissue>
    </source>
</reference>
<comment type="similarity">
    <text evidence="1">Belongs to the apolipoprotein L family.</text>
</comment>
<dbReference type="GO" id="GO:0008289">
    <property type="term" value="F:lipid binding"/>
    <property type="evidence" value="ECO:0007669"/>
    <property type="project" value="InterPro"/>
</dbReference>
<gene>
    <name evidence="4" type="ORF">FSP39_019936</name>
</gene>
<accession>A0AA89BRK5</accession>
<keyword evidence="3" id="KW-0472">Membrane</keyword>
<feature type="transmembrane region" description="Helical" evidence="3">
    <location>
        <begin position="304"/>
        <end position="325"/>
    </location>
</feature>
<keyword evidence="5" id="KW-1185">Reference proteome</keyword>
<keyword evidence="2" id="KW-0175">Coiled coil</keyword>
<dbReference type="GO" id="GO:0016020">
    <property type="term" value="C:membrane"/>
    <property type="evidence" value="ECO:0007669"/>
    <property type="project" value="TreeGrafter"/>
</dbReference>
<feature type="transmembrane region" description="Helical" evidence="3">
    <location>
        <begin position="63"/>
        <end position="83"/>
    </location>
</feature>
<dbReference type="GO" id="GO:0006869">
    <property type="term" value="P:lipid transport"/>
    <property type="evidence" value="ECO:0007669"/>
    <property type="project" value="InterPro"/>
</dbReference>
<keyword evidence="3" id="KW-1133">Transmembrane helix</keyword>
<organism evidence="4 5">
    <name type="scientific">Pinctada imbricata</name>
    <name type="common">Atlantic pearl-oyster</name>
    <name type="synonym">Pinctada martensii</name>
    <dbReference type="NCBI Taxonomy" id="66713"/>
    <lineage>
        <taxon>Eukaryota</taxon>
        <taxon>Metazoa</taxon>
        <taxon>Spiralia</taxon>
        <taxon>Lophotrochozoa</taxon>
        <taxon>Mollusca</taxon>
        <taxon>Bivalvia</taxon>
        <taxon>Autobranchia</taxon>
        <taxon>Pteriomorphia</taxon>
        <taxon>Pterioida</taxon>
        <taxon>Pterioidea</taxon>
        <taxon>Pteriidae</taxon>
        <taxon>Pinctada</taxon>
    </lineage>
</organism>
<keyword evidence="3" id="KW-0812">Transmembrane</keyword>
<feature type="coiled-coil region" evidence="2">
    <location>
        <begin position="9"/>
        <end position="50"/>
    </location>
</feature>
<dbReference type="Pfam" id="PF05461">
    <property type="entry name" value="ApoL"/>
    <property type="match status" value="1"/>
</dbReference>
<dbReference type="GO" id="GO:0042157">
    <property type="term" value="P:lipoprotein metabolic process"/>
    <property type="evidence" value="ECO:0007669"/>
    <property type="project" value="InterPro"/>
</dbReference>
<evidence type="ECO:0000256" key="1">
    <source>
        <dbReference type="ARBA" id="ARBA00010090"/>
    </source>
</evidence>
<evidence type="ECO:0008006" key="6">
    <source>
        <dbReference type="Google" id="ProtNLM"/>
    </source>
</evidence>